<protein>
    <submittedName>
        <fullName evidence="7">RICIN domain-containing protein</fullName>
    </submittedName>
</protein>
<evidence type="ECO:0000256" key="2">
    <source>
        <dbReference type="ARBA" id="ARBA00022525"/>
    </source>
</evidence>
<dbReference type="SMART" id="SM00020">
    <property type="entry name" value="Tryp_SPc"/>
    <property type="match status" value="1"/>
</dbReference>
<evidence type="ECO:0000313" key="7">
    <source>
        <dbReference type="EMBL" id="MEA5363931.1"/>
    </source>
</evidence>
<dbReference type="InterPro" id="IPR001314">
    <property type="entry name" value="Peptidase_S1A"/>
</dbReference>
<dbReference type="Gene3D" id="2.80.10.50">
    <property type="match status" value="3"/>
</dbReference>
<sequence>MRRHRVLFAAVLAAAGALLVPASASALAGGQPVQDGADRFAAKITTDTASCSAALVAPQWIVTAAGCLPGAGAQPAPPAKPATVVVGRADLRTNAGQVLRVTSVVARADRDVALAKLSYPVPGVTPLPIGSAAPAAAETLRLDGFGRTTTEWAPDRLATAPFTTGAATATTIPLTSPTGDDPCLGDAGGPLLRSPNGRVELAGVATGSWQHNCLAVTGTRQGSVAARTDDIAGWIADQVAPRIVRFANHFSHRCLAVQGANNVNDAPAFQHDCPGAYEDQAWELEPQPAGGVLLRNHFTKRCLIVHSANNVNGAPLVQFDCLPQFADQLWDVVPVDGGVQLRNRVTNRCAVVFGSDDRNGSPAAQFDCLPQFADQVWEVSGRPDTVQAVNKFSQRCLAVQGSNNVNDAPAFQYDCTASFADQAWELDPQPAGGFLLRDHATKRCLIAHASDNTNGAALTQYDCLPQFADQRWDVVSVTGGVQLRNLGTNRCAVVFGSDNRNGSPAAQFDCLPQFTDQVWDLVPVPST</sequence>
<feature type="signal peptide" evidence="5">
    <location>
        <begin position="1"/>
        <end position="28"/>
    </location>
</feature>
<dbReference type="PANTHER" id="PTHR24264">
    <property type="entry name" value="TRYPSIN-RELATED"/>
    <property type="match status" value="1"/>
</dbReference>
<evidence type="ECO:0000256" key="1">
    <source>
        <dbReference type="ARBA" id="ARBA00004613"/>
    </source>
</evidence>
<dbReference type="InterPro" id="IPR043504">
    <property type="entry name" value="Peptidase_S1_PA_chymotrypsin"/>
</dbReference>
<evidence type="ECO:0000256" key="4">
    <source>
        <dbReference type="ARBA" id="ARBA00022801"/>
    </source>
</evidence>
<accession>A0ABU5RCE4</accession>
<keyword evidence="5" id="KW-0732">Signal</keyword>
<reference evidence="7 8" key="1">
    <citation type="submission" date="2023-12" db="EMBL/GenBank/DDBJ databases">
        <title>Amycolatopsis sp. V23-08.</title>
        <authorList>
            <person name="Somphong A."/>
        </authorList>
    </citation>
    <scope>NUCLEOTIDE SEQUENCE [LARGE SCALE GENOMIC DNA]</scope>
    <source>
        <strain evidence="7 8">V23-08</strain>
    </source>
</reference>
<dbReference type="Proteomes" id="UP001304298">
    <property type="component" value="Unassembled WGS sequence"/>
</dbReference>
<dbReference type="InterPro" id="IPR000772">
    <property type="entry name" value="Ricin_B_lectin"/>
</dbReference>
<dbReference type="Pfam" id="PF00652">
    <property type="entry name" value="Ricin_B_lectin"/>
    <property type="match status" value="2"/>
</dbReference>
<proteinExistence type="predicted"/>
<dbReference type="EMBL" id="JAYFSI010000008">
    <property type="protein sequence ID" value="MEA5363931.1"/>
    <property type="molecule type" value="Genomic_DNA"/>
</dbReference>
<gene>
    <name evidence="7" type="ORF">VA596_30665</name>
</gene>
<keyword evidence="3" id="KW-0645">Protease</keyword>
<evidence type="ECO:0000313" key="8">
    <source>
        <dbReference type="Proteomes" id="UP001304298"/>
    </source>
</evidence>
<evidence type="ECO:0000256" key="5">
    <source>
        <dbReference type="SAM" id="SignalP"/>
    </source>
</evidence>
<dbReference type="PROSITE" id="PS50240">
    <property type="entry name" value="TRYPSIN_DOM"/>
    <property type="match status" value="1"/>
</dbReference>
<dbReference type="PROSITE" id="PS50231">
    <property type="entry name" value="RICIN_B_LECTIN"/>
    <property type="match status" value="2"/>
</dbReference>
<dbReference type="SUPFAM" id="SSF50494">
    <property type="entry name" value="Trypsin-like serine proteases"/>
    <property type="match status" value="1"/>
</dbReference>
<dbReference type="CDD" id="cd00161">
    <property type="entry name" value="beta-trefoil_Ricin-like"/>
    <property type="match status" value="2"/>
</dbReference>
<dbReference type="PRINTS" id="PR00722">
    <property type="entry name" value="CHYMOTRYPSIN"/>
</dbReference>
<dbReference type="Gene3D" id="2.40.10.10">
    <property type="entry name" value="Trypsin-like serine proteases"/>
    <property type="match status" value="1"/>
</dbReference>
<name>A0ABU5RCE4_9PSEU</name>
<comment type="subcellular location">
    <subcellularLocation>
        <location evidence="1">Secreted</location>
    </subcellularLocation>
</comment>
<dbReference type="SUPFAM" id="SSF50370">
    <property type="entry name" value="Ricin B-like lectins"/>
    <property type="match status" value="2"/>
</dbReference>
<keyword evidence="2" id="KW-0964">Secreted</keyword>
<organism evidence="7 8">
    <name type="scientific">Amycolatopsis heterodermiae</name>
    <dbReference type="NCBI Taxonomy" id="3110235"/>
    <lineage>
        <taxon>Bacteria</taxon>
        <taxon>Bacillati</taxon>
        <taxon>Actinomycetota</taxon>
        <taxon>Actinomycetes</taxon>
        <taxon>Pseudonocardiales</taxon>
        <taxon>Pseudonocardiaceae</taxon>
        <taxon>Amycolatopsis</taxon>
    </lineage>
</organism>
<feature type="chain" id="PRO_5046119059" evidence="5">
    <location>
        <begin position="29"/>
        <end position="527"/>
    </location>
</feature>
<dbReference type="InterPro" id="IPR050127">
    <property type="entry name" value="Serine_Proteases_S1"/>
</dbReference>
<comment type="caution">
    <text evidence="7">The sequence shown here is derived from an EMBL/GenBank/DDBJ whole genome shotgun (WGS) entry which is preliminary data.</text>
</comment>
<evidence type="ECO:0000256" key="3">
    <source>
        <dbReference type="ARBA" id="ARBA00022670"/>
    </source>
</evidence>
<dbReference type="InterPro" id="IPR009003">
    <property type="entry name" value="Peptidase_S1_PA"/>
</dbReference>
<dbReference type="PANTHER" id="PTHR24264:SF65">
    <property type="entry name" value="SRCR DOMAIN-CONTAINING PROTEIN"/>
    <property type="match status" value="1"/>
</dbReference>
<dbReference type="Pfam" id="PF00089">
    <property type="entry name" value="Trypsin"/>
    <property type="match status" value="1"/>
</dbReference>
<keyword evidence="4" id="KW-0378">Hydrolase</keyword>
<keyword evidence="8" id="KW-1185">Reference proteome</keyword>
<dbReference type="SMART" id="SM00458">
    <property type="entry name" value="RICIN"/>
    <property type="match status" value="2"/>
</dbReference>
<dbReference type="RefSeq" id="WP_323331686.1">
    <property type="nucleotide sequence ID" value="NZ_JAYFSI010000008.1"/>
</dbReference>
<evidence type="ECO:0000259" key="6">
    <source>
        <dbReference type="PROSITE" id="PS50240"/>
    </source>
</evidence>
<dbReference type="InterPro" id="IPR001254">
    <property type="entry name" value="Trypsin_dom"/>
</dbReference>
<feature type="domain" description="Peptidase S1" evidence="6">
    <location>
        <begin position="27"/>
        <end position="240"/>
    </location>
</feature>
<dbReference type="InterPro" id="IPR035992">
    <property type="entry name" value="Ricin_B-like_lectins"/>
</dbReference>